<dbReference type="Ensembl" id="ENSCSAVT00000010598.1">
    <property type="protein sequence ID" value="ENSCSAVP00000010471.1"/>
    <property type="gene ID" value="ENSCSAVG00000006167.1"/>
</dbReference>
<accession>H2YYR0</accession>
<dbReference type="AlphaFoldDB" id="H2YYR0"/>
<dbReference type="InterPro" id="IPR049352">
    <property type="entry name" value="Rost"/>
</dbReference>
<dbReference type="GeneTree" id="ENSGT00730000111827"/>
<feature type="transmembrane region" description="Helical" evidence="1">
    <location>
        <begin position="177"/>
        <end position="202"/>
    </location>
</feature>
<proteinExistence type="predicted"/>
<reference evidence="3" key="1">
    <citation type="submission" date="2003-08" db="EMBL/GenBank/DDBJ databases">
        <authorList>
            <person name="Birren B."/>
            <person name="Nusbaum C."/>
            <person name="Abebe A."/>
            <person name="Abouelleil A."/>
            <person name="Adekoya E."/>
            <person name="Ait-zahra M."/>
            <person name="Allen N."/>
            <person name="Allen T."/>
            <person name="An P."/>
            <person name="Anderson M."/>
            <person name="Anderson S."/>
            <person name="Arachchi H."/>
            <person name="Armbruster J."/>
            <person name="Bachantsang P."/>
            <person name="Baldwin J."/>
            <person name="Barry A."/>
            <person name="Bayul T."/>
            <person name="Blitshsteyn B."/>
            <person name="Bloom T."/>
            <person name="Blye J."/>
            <person name="Boguslavskiy L."/>
            <person name="Borowsky M."/>
            <person name="Boukhgalter B."/>
            <person name="Brunache A."/>
            <person name="Butler J."/>
            <person name="Calixte N."/>
            <person name="Calvo S."/>
            <person name="Camarata J."/>
            <person name="Campo K."/>
            <person name="Chang J."/>
            <person name="Cheshatsang Y."/>
            <person name="Citroen M."/>
            <person name="Collymore A."/>
            <person name="Considine T."/>
            <person name="Cook A."/>
            <person name="Cooke P."/>
            <person name="Corum B."/>
            <person name="Cuomo C."/>
            <person name="David R."/>
            <person name="Dawoe T."/>
            <person name="Degray S."/>
            <person name="Dodge S."/>
            <person name="Dooley K."/>
            <person name="Dorje P."/>
            <person name="Dorjee K."/>
            <person name="Dorris L."/>
            <person name="Duffey N."/>
            <person name="Dupes A."/>
            <person name="Elkins T."/>
            <person name="Engels R."/>
            <person name="Erickson J."/>
            <person name="Farina A."/>
            <person name="Faro S."/>
            <person name="Ferreira P."/>
            <person name="Fischer H."/>
            <person name="Fitzgerald M."/>
            <person name="Foley K."/>
            <person name="Gage D."/>
            <person name="Galagan J."/>
            <person name="Gearin G."/>
            <person name="Gnerre S."/>
            <person name="Gnirke A."/>
            <person name="Goyette A."/>
            <person name="Graham J."/>
            <person name="Grandbois E."/>
            <person name="Gyaltsen K."/>
            <person name="Hafez N."/>
            <person name="Hagopian D."/>
            <person name="Hagos B."/>
            <person name="Hall J."/>
            <person name="Hatcher B."/>
            <person name="Heller A."/>
            <person name="Higgins H."/>
            <person name="Honan T."/>
            <person name="Horn A."/>
            <person name="Houde N."/>
            <person name="Hughes L."/>
            <person name="Hulme W."/>
            <person name="Husby E."/>
            <person name="Iliev I."/>
            <person name="Jaffe D."/>
            <person name="Jones C."/>
            <person name="Kamal M."/>
            <person name="Kamat A."/>
            <person name="Kamvysselis M."/>
            <person name="Karlsson E."/>
            <person name="Kells C."/>
            <person name="Kieu A."/>
            <person name="Kisner P."/>
            <person name="Kodira C."/>
            <person name="Kulbokas E."/>
            <person name="Labutti K."/>
            <person name="Lama D."/>
            <person name="Landers T."/>
            <person name="Leger J."/>
            <person name="Levine S."/>
            <person name="Lewis D."/>
            <person name="Lewis T."/>
            <person name="Lindblad-toh K."/>
            <person name="Liu X."/>
            <person name="Lokyitsang T."/>
            <person name="Lokyitsang Y."/>
            <person name="Lucien O."/>
            <person name="Lui A."/>
            <person name="Ma L.J."/>
            <person name="Mabbitt R."/>
            <person name="Macdonald J."/>
            <person name="Maclean C."/>
            <person name="Major J."/>
            <person name="Manning J."/>
            <person name="Marabella R."/>
            <person name="Maru K."/>
            <person name="Matthews C."/>
            <person name="Mauceli E."/>
            <person name="Mccarthy M."/>
            <person name="Mcdonough S."/>
            <person name="Mcghee T."/>
            <person name="Meldrim J."/>
            <person name="Meneus L."/>
            <person name="Mesirov J."/>
            <person name="Mihalev A."/>
            <person name="Mihova T."/>
            <person name="Mikkelsen T."/>
            <person name="Mlenga V."/>
            <person name="Moru K."/>
            <person name="Mozes J."/>
            <person name="Mulrain L."/>
            <person name="Munson G."/>
            <person name="Naylor J."/>
            <person name="Newes C."/>
            <person name="Nguyen C."/>
            <person name="Nguyen N."/>
            <person name="Nguyen T."/>
            <person name="Nicol R."/>
            <person name="Nielsen C."/>
            <person name="Nizzari M."/>
            <person name="Norbu C."/>
            <person name="Norbu N."/>
            <person name="O'donnell P."/>
            <person name="Okoawo O."/>
            <person name="O'leary S."/>
            <person name="Omotosho B."/>
            <person name="O'neill K."/>
            <person name="Osman S."/>
            <person name="Parker S."/>
            <person name="Perrin D."/>
            <person name="Phunkhang P."/>
            <person name="Piqani B."/>
            <person name="Purcell S."/>
            <person name="Rachupka T."/>
            <person name="Ramasamy U."/>
            <person name="Rameau R."/>
            <person name="Ray V."/>
            <person name="Raymond C."/>
            <person name="Retta R."/>
            <person name="Richardson S."/>
            <person name="Rise C."/>
            <person name="Rodriguez J."/>
            <person name="Rogers J."/>
            <person name="Rogov P."/>
            <person name="Rutman M."/>
            <person name="Schupbach R."/>
            <person name="Seaman C."/>
            <person name="Settipalli S."/>
            <person name="Sharpe T."/>
            <person name="Sheridan J."/>
            <person name="Sherpa N."/>
            <person name="Shi J."/>
            <person name="Smirnov S."/>
            <person name="Smith C."/>
            <person name="Sougnez C."/>
            <person name="Spencer B."/>
            <person name="Stalker J."/>
            <person name="Stange-thomann N."/>
            <person name="Stavropoulos S."/>
            <person name="Stetson K."/>
            <person name="Stone C."/>
            <person name="Stone S."/>
            <person name="Stubbs M."/>
            <person name="Talamas J."/>
            <person name="Tchuinga P."/>
            <person name="Tenzing P."/>
            <person name="Tesfaye S."/>
            <person name="Theodore J."/>
            <person name="Thoulutsang Y."/>
            <person name="Topham K."/>
            <person name="Towey S."/>
            <person name="Tsamla T."/>
            <person name="Tsomo N."/>
            <person name="Vallee D."/>
            <person name="Vassiliev H."/>
            <person name="Venkataraman V."/>
            <person name="Vinson J."/>
            <person name="Vo A."/>
            <person name="Wade C."/>
            <person name="Wang S."/>
            <person name="Wangchuk T."/>
            <person name="Wangdi T."/>
            <person name="Whittaker C."/>
            <person name="Wilkinson J."/>
            <person name="Wu Y."/>
            <person name="Wyman D."/>
            <person name="Yadav S."/>
            <person name="Yang S."/>
            <person name="Yang X."/>
            <person name="Yeager S."/>
            <person name="Yee E."/>
            <person name="Young G."/>
            <person name="Zainoun J."/>
            <person name="Zembeck L."/>
            <person name="Zimmer A."/>
            <person name="Zody M."/>
            <person name="Lander E."/>
        </authorList>
    </citation>
    <scope>NUCLEOTIDE SEQUENCE [LARGE SCALE GENOMIC DNA]</scope>
</reference>
<dbReference type="Pfam" id="PF21534">
    <property type="entry name" value="Rost"/>
    <property type="match status" value="1"/>
</dbReference>
<feature type="transmembrane region" description="Helical" evidence="1">
    <location>
        <begin position="214"/>
        <end position="234"/>
    </location>
</feature>
<evidence type="ECO:0008006" key="4">
    <source>
        <dbReference type="Google" id="ProtNLM"/>
    </source>
</evidence>
<feature type="transmembrane region" description="Helical" evidence="1">
    <location>
        <begin position="111"/>
        <end position="130"/>
    </location>
</feature>
<feature type="transmembrane region" description="Helical" evidence="1">
    <location>
        <begin position="37"/>
        <end position="57"/>
    </location>
</feature>
<keyword evidence="3" id="KW-1185">Reference proteome</keyword>
<dbReference type="GO" id="GO:0016020">
    <property type="term" value="C:membrane"/>
    <property type="evidence" value="ECO:0007669"/>
    <property type="project" value="TreeGrafter"/>
</dbReference>
<evidence type="ECO:0000313" key="3">
    <source>
        <dbReference type="Proteomes" id="UP000007875"/>
    </source>
</evidence>
<dbReference type="Proteomes" id="UP000007875">
    <property type="component" value="Unassembled WGS sequence"/>
</dbReference>
<dbReference type="STRING" id="51511.ENSCSAVP00000010471"/>
<feature type="transmembrane region" description="Helical" evidence="1">
    <location>
        <begin position="150"/>
        <end position="170"/>
    </location>
</feature>
<reference evidence="2" key="2">
    <citation type="submission" date="2025-08" db="UniProtKB">
        <authorList>
            <consortium name="Ensembl"/>
        </authorList>
    </citation>
    <scope>IDENTIFICATION</scope>
</reference>
<dbReference type="HOGENOM" id="CLU_066320_1_0_1"/>
<protein>
    <recommendedName>
        <fullName evidence="4">Protein rolling stone</fullName>
    </recommendedName>
</protein>
<keyword evidence="1" id="KW-0812">Transmembrane</keyword>
<evidence type="ECO:0000313" key="2">
    <source>
        <dbReference type="Ensembl" id="ENSCSAVP00000010471.1"/>
    </source>
</evidence>
<sequence length="287" mass="33090">MATSCRFEFQCKHFWYNDCEAEKFQRIQWTKNRWVHLAYRGFMFAFTLGWLIGAYVVNKDPTVYQFISNWTEVVMNLYFLVAFLVSIYGAVKRHDAPSTEQIRWFHIVNWWLFNVACTAAFNVTIFYWALIGSRRTLERNLQPVTFHLHVTNSILFLIDIFMVAFPVRLLHFFYAPLYGVVYILFMLIIHWTGVNSAIYAAVNWATQPAISSGYSIAAIIVLPIVLHCMLFGLYHLRALIARRTVLKNENTSRGGGPEQFGAVELGKTNEGFVVTEAPNHGTDSTAM</sequence>
<dbReference type="OMA" id="DIFMVAF"/>
<dbReference type="PANTHER" id="PTHR12242:SF45">
    <property type="entry name" value="MARVEL DOMAIN-CONTAINING PROTEIN"/>
    <property type="match status" value="1"/>
</dbReference>
<dbReference type="PANTHER" id="PTHR12242">
    <property type="entry name" value="OS02G0130600 PROTEIN-RELATED"/>
    <property type="match status" value="1"/>
</dbReference>
<evidence type="ECO:0000256" key="1">
    <source>
        <dbReference type="SAM" id="Phobius"/>
    </source>
</evidence>
<organism evidence="2 3">
    <name type="scientific">Ciona savignyi</name>
    <name type="common">Pacific transparent sea squirt</name>
    <dbReference type="NCBI Taxonomy" id="51511"/>
    <lineage>
        <taxon>Eukaryota</taxon>
        <taxon>Metazoa</taxon>
        <taxon>Chordata</taxon>
        <taxon>Tunicata</taxon>
        <taxon>Ascidiacea</taxon>
        <taxon>Phlebobranchia</taxon>
        <taxon>Cionidae</taxon>
        <taxon>Ciona</taxon>
    </lineage>
</organism>
<keyword evidence="1" id="KW-0472">Membrane</keyword>
<keyword evidence="1" id="KW-1133">Transmembrane helix</keyword>
<name>H2YYR0_CIOSA</name>
<dbReference type="InParanoid" id="H2YYR0"/>
<reference evidence="2" key="3">
    <citation type="submission" date="2025-09" db="UniProtKB">
        <authorList>
            <consortium name="Ensembl"/>
        </authorList>
    </citation>
    <scope>IDENTIFICATION</scope>
</reference>
<feature type="transmembrane region" description="Helical" evidence="1">
    <location>
        <begin position="73"/>
        <end position="91"/>
    </location>
</feature>